<accession>A0A316Z6Z2</accession>
<dbReference type="InterPro" id="IPR007639">
    <property type="entry name" value="Gln-tRNA-synth_Ib_RNA-bd_N"/>
</dbReference>
<evidence type="ECO:0000256" key="9">
    <source>
        <dbReference type="RuleBase" id="RU363037"/>
    </source>
</evidence>
<dbReference type="FunFam" id="2.40.240.10:FF:000007">
    <property type="entry name" value="Glutamine--tRNA ligase"/>
    <property type="match status" value="1"/>
</dbReference>
<dbReference type="Pfam" id="PF04558">
    <property type="entry name" value="tRNA_synt_1c_R1"/>
    <property type="match status" value="1"/>
</dbReference>
<organism evidence="15 16">
    <name type="scientific">Tilletiopsis washingtonensis</name>
    <dbReference type="NCBI Taxonomy" id="58919"/>
    <lineage>
        <taxon>Eukaryota</taxon>
        <taxon>Fungi</taxon>
        <taxon>Dikarya</taxon>
        <taxon>Basidiomycota</taxon>
        <taxon>Ustilaginomycotina</taxon>
        <taxon>Exobasidiomycetes</taxon>
        <taxon>Entylomatales</taxon>
        <taxon>Entylomatales incertae sedis</taxon>
        <taxon>Tilletiopsis</taxon>
    </lineage>
</organism>
<evidence type="ECO:0000256" key="3">
    <source>
        <dbReference type="ARBA" id="ARBA00022598"/>
    </source>
</evidence>
<evidence type="ECO:0000256" key="6">
    <source>
        <dbReference type="ARBA" id="ARBA00022917"/>
    </source>
</evidence>
<dbReference type="OrthoDB" id="10250478at2759"/>
<dbReference type="EMBL" id="KZ819295">
    <property type="protein sequence ID" value="PWN97369.1"/>
    <property type="molecule type" value="Genomic_DNA"/>
</dbReference>
<feature type="domain" description="tRNA synthetases class I (E and Q) anti-codon binding" evidence="14">
    <location>
        <begin position="709"/>
        <end position="765"/>
    </location>
</feature>
<protein>
    <recommendedName>
        <fullName evidence="2">glutamine--tRNA ligase</fullName>
        <ecNumber evidence="2">6.1.1.18</ecNumber>
    </recommendedName>
</protein>
<dbReference type="InterPro" id="IPR020059">
    <property type="entry name" value="Glu/Gln-tRNA-synth_Ib_codon-bd"/>
</dbReference>
<dbReference type="EC" id="6.1.1.18" evidence="2"/>
<feature type="domain" description="Glutamyl/glutaminyl-tRNA synthetase class Ib catalytic" evidence="11">
    <location>
        <begin position="277"/>
        <end position="586"/>
    </location>
</feature>
<dbReference type="FunFam" id="3.40.50.620:FF:000037">
    <property type="entry name" value="Glutamine--tRNA ligase cytoplasmic"/>
    <property type="match status" value="1"/>
</dbReference>
<evidence type="ECO:0000256" key="1">
    <source>
        <dbReference type="ARBA" id="ARBA00005594"/>
    </source>
</evidence>
<evidence type="ECO:0000256" key="8">
    <source>
        <dbReference type="ARBA" id="ARBA00048270"/>
    </source>
</evidence>
<dbReference type="GO" id="GO:0005524">
    <property type="term" value="F:ATP binding"/>
    <property type="evidence" value="ECO:0007669"/>
    <property type="project" value="UniProtKB-KW"/>
</dbReference>
<dbReference type="InterPro" id="IPR000924">
    <property type="entry name" value="Glu/Gln-tRNA-synth"/>
</dbReference>
<dbReference type="InterPro" id="IPR014729">
    <property type="entry name" value="Rossmann-like_a/b/a_fold"/>
</dbReference>
<comment type="catalytic activity">
    <reaction evidence="8">
        <text>tRNA(Gln) + L-glutamine + ATP = L-glutaminyl-tRNA(Gln) + AMP + diphosphate</text>
        <dbReference type="Rhea" id="RHEA:20121"/>
        <dbReference type="Rhea" id="RHEA-COMP:9662"/>
        <dbReference type="Rhea" id="RHEA-COMP:9681"/>
        <dbReference type="ChEBI" id="CHEBI:30616"/>
        <dbReference type="ChEBI" id="CHEBI:33019"/>
        <dbReference type="ChEBI" id="CHEBI:58359"/>
        <dbReference type="ChEBI" id="CHEBI:78442"/>
        <dbReference type="ChEBI" id="CHEBI:78521"/>
        <dbReference type="ChEBI" id="CHEBI:456215"/>
        <dbReference type="EC" id="6.1.1.18"/>
    </reaction>
</comment>
<feature type="region of interest" description="Disordered" evidence="10">
    <location>
        <begin position="374"/>
        <end position="393"/>
    </location>
</feature>
<dbReference type="InterPro" id="IPR050132">
    <property type="entry name" value="Gln/Glu-tRNA_Ligase"/>
</dbReference>
<gene>
    <name evidence="15" type="ORF">FA09DRAFT_330535</name>
</gene>
<dbReference type="GO" id="GO:0006425">
    <property type="term" value="P:glutaminyl-tRNA aminoacylation"/>
    <property type="evidence" value="ECO:0007669"/>
    <property type="project" value="InterPro"/>
</dbReference>
<keyword evidence="3 9" id="KW-0436">Ligase</keyword>
<comment type="similarity">
    <text evidence="1 9">Belongs to the class-I aminoacyl-tRNA synthetase family.</text>
</comment>
<feature type="region of interest" description="Disordered" evidence="10">
    <location>
        <begin position="796"/>
        <end position="821"/>
    </location>
</feature>
<reference evidence="15 16" key="1">
    <citation type="journal article" date="2018" name="Mol. Biol. Evol.">
        <title>Broad Genomic Sampling Reveals a Smut Pathogenic Ancestry of the Fungal Clade Ustilaginomycotina.</title>
        <authorList>
            <person name="Kijpornyongpan T."/>
            <person name="Mondo S.J."/>
            <person name="Barry K."/>
            <person name="Sandor L."/>
            <person name="Lee J."/>
            <person name="Lipzen A."/>
            <person name="Pangilinan J."/>
            <person name="LaButti K."/>
            <person name="Hainaut M."/>
            <person name="Henrissat B."/>
            <person name="Grigoriev I.V."/>
            <person name="Spatafora J.W."/>
            <person name="Aime M.C."/>
        </authorList>
    </citation>
    <scope>NUCLEOTIDE SEQUENCE [LARGE SCALE GENOMIC DNA]</scope>
    <source>
        <strain evidence="15 16">MCA 4186</strain>
    </source>
</reference>
<dbReference type="NCBIfam" id="TIGR00440">
    <property type="entry name" value="glnS"/>
    <property type="match status" value="1"/>
</dbReference>
<evidence type="ECO:0000256" key="10">
    <source>
        <dbReference type="SAM" id="MobiDB-lite"/>
    </source>
</evidence>
<dbReference type="InterPro" id="IPR020056">
    <property type="entry name" value="Rbsml_bL25/Gln-tRNA_synth_N"/>
</dbReference>
<feature type="domain" description="Glutamyl/glutaminyl-tRNA synthetase class Ib anti-codon binding" evidence="12">
    <location>
        <begin position="590"/>
        <end position="681"/>
    </location>
</feature>
<dbReference type="GO" id="GO:0005829">
    <property type="term" value="C:cytosol"/>
    <property type="evidence" value="ECO:0007669"/>
    <property type="project" value="TreeGrafter"/>
</dbReference>
<dbReference type="Gene3D" id="1.10.8.1290">
    <property type="entry name" value="Glutaminyl-tRNA synthetase, non-specific RNA binding region part 1, domain 1"/>
    <property type="match status" value="1"/>
</dbReference>
<evidence type="ECO:0000256" key="7">
    <source>
        <dbReference type="ARBA" id="ARBA00023146"/>
    </source>
</evidence>
<dbReference type="Pfam" id="PF03950">
    <property type="entry name" value="tRNA-synt_1c_C"/>
    <property type="match status" value="1"/>
</dbReference>
<dbReference type="Pfam" id="PF20974">
    <property type="entry name" value="tRNA-synt_1c_C2"/>
    <property type="match status" value="1"/>
</dbReference>
<keyword evidence="5 9" id="KW-0067">ATP-binding</keyword>
<evidence type="ECO:0000259" key="13">
    <source>
        <dbReference type="Pfam" id="PF04558"/>
    </source>
</evidence>
<evidence type="ECO:0000256" key="5">
    <source>
        <dbReference type="ARBA" id="ARBA00022840"/>
    </source>
</evidence>
<evidence type="ECO:0000259" key="14">
    <source>
        <dbReference type="Pfam" id="PF20974"/>
    </source>
</evidence>
<feature type="domain" description="Glutaminyl-tRNA synthetase class Ib non-specific RNA-binding" evidence="13">
    <location>
        <begin position="55"/>
        <end position="182"/>
    </location>
</feature>
<dbReference type="GO" id="GO:0004819">
    <property type="term" value="F:glutamine-tRNA ligase activity"/>
    <property type="evidence" value="ECO:0007669"/>
    <property type="project" value="UniProtKB-EC"/>
</dbReference>
<dbReference type="CDD" id="cd00807">
    <property type="entry name" value="GlnRS_core"/>
    <property type="match status" value="1"/>
</dbReference>
<dbReference type="PRINTS" id="PR00987">
    <property type="entry name" value="TRNASYNTHGLU"/>
</dbReference>
<dbReference type="Proteomes" id="UP000245946">
    <property type="component" value="Unassembled WGS sequence"/>
</dbReference>
<dbReference type="PANTHER" id="PTHR43097">
    <property type="entry name" value="GLUTAMINE-TRNA LIGASE"/>
    <property type="match status" value="1"/>
</dbReference>
<proteinExistence type="inferred from homology"/>
<evidence type="ECO:0000259" key="11">
    <source>
        <dbReference type="Pfam" id="PF00749"/>
    </source>
</evidence>
<dbReference type="InterPro" id="IPR020058">
    <property type="entry name" value="Glu/Gln-tRNA-synth_Ib_cat-dom"/>
</dbReference>
<dbReference type="InterPro" id="IPR011035">
    <property type="entry name" value="Ribosomal_bL25/Gln-tRNA_synth"/>
</dbReference>
<dbReference type="Gene3D" id="3.40.50.620">
    <property type="entry name" value="HUPs"/>
    <property type="match status" value="1"/>
</dbReference>
<dbReference type="InterPro" id="IPR042558">
    <property type="entry name" value="Gln-tRNA-synth_Ib_RNA-bd_N_1"/>
</dbReference>
<name>A0A316Z6Z2_9BASI</name>
<sequence length="892" mass="97963">MAPAPTLDAASAAALEKLALPAPKLVELSRPNNAAQLRALCDAVEHLQLHARSGDADAEGLEAKTINLVIVAAAAKAQLSEAKRRYLIARVADGSLDGADRVDAASKYLASTPSDNVDKAEFDRECGVGATVSEETIAAHVTRVLEPLRTGPSDGDAAAAVWGQQSALMASLRAEPELRWAPAVAVKTALEKELEKSFGSRNEAMRRAREKQAAEVKAAKAAKAAKPAKEAAAAPAEADPDAMFREGFLSRLHAPGGNPQQKDALREQHLKATGGRVFTRFPPEPNGYLHVGHIKAIAVDFGYARYHGGQCYLRFDDTNPEAESEEYFEAILEMVRWLGFEPFKITYSSDYFDQLYALAVELIRRGKAYVDHSTPEEIKQGRGGEERGPRVASKWRDRPVEESLADFEAMRDGKFPPGKVTLRMKQDLLGSGNPQMWDLIAYRVLDAPHHRTGTRWKIYPTYDFTHCLVDSFENISHSLCTTEFILSRESYEWLCDALDVYKPRQYEFGRLALEGTVTSKRKILKLVTERHVNGWDDPRLFTMMALRRRGIPPGALLSFVNQLGVTTSPATTSIQRFEQAVRQYLEMQTPRLMMVVRPLRIVLENVPEDFVLQLERPLHPKNPAMGTARVPFARVNYIDASDFRPVDSPDYFRLAPGKTVGLLNAPFPVTCTSWVDAAGATSGEPVEVRVRYEDPAHGGNAQARSKTYVQWVGEHAPSGSPVVIDEVRTYERLFTVDNPAGEANFLDTINPNSLQVMQGAMIETGFWHVAALALREARKVAESRTKAAQEEAHRATAAEESAIAAGSVGATHTGDGAPTRKADQLVGNEVVRFQGMRIAYFALDKESSLECLREGAAADAAPRKGTSDRLVLNRIVTLKEDSGKSGAEAPKK</sequence>
<dbReference type="STRING" id="58919.A0A316Z6Z2"/>
<dbReference type="Gene3D" id="2.40.240.10">
    <property type="entry name" value="Ribosomal Protein L25, Chain P"/>
    <property type="match status" value="2"/>
</dbReference>
<evidence type="ECO:0000259" key="12">
    <source>
        <dbReference type="Pfam" id="PF03950"/>
    </source>
</evidence>
<dbReference type="Pfam" id="PF00749">
    <property type="entry name" value="tRNA-synt_1c"/>
    <property type="match status" value="1"/>
</dbReference>
<dbReference type="AlphaFoldDB" id="A0A316Z6Z2"/>
<keyword evidence="7 9" id="KW-0030">Aminoacyl-tRNA synthetase</keyword>
<evidence type="ECO:0000313" key="15">
    <source>
        <dbReference type="EMBL" id="PWN97369.1"/>
    </source>
</evidence>
<keyword evidence="16" id="KW-1185">Reference proteome</keyword>
<dbReference type="SUPFAM" id="SSF50715">
    <property type="entry name" value="Ribosomal protein L25-like"/>
    <property type="match status" value="1"/>
</dbReference>
<evidence type="ECO:0000256" key="4">
    <source>
        <dbReference type="ARBA" id="ARBA00022741"/>
    </source>
</evidence>
<dbReference type="SUPFAM" id="SSF52374">
    <property type="entry name" value="Nucleotidylyl transferase"/>
    <property type="match status" value="1"/>
</dbReference>
<evidence type="ECO:0000313" key="16">
    <source>
        <dbReference type="Proteomes" id="UP000245946"/>
    </source>
</evidence>
<evidence type="ECO:0000256" key="2">
    <source>
        <dbReference type="ARBA" id="ARBA00012836"/>
    </source>
</evidence>
<dbReference type="PANTHER" id="PTHR43097:SF4">
    <property type="entry name" value="GLUTAMINE--TRNA LIGASE"/>
    <property type="match status" value="1"/>
</dbReference>
<dbReference type="InterPro" id="IPR001412">
    <property type="entry name" value="aa-tRNA-synth_I_CS"/>
</dbReference>
<dbReference type="InterPro" id="IPR049437">
    <property type="entry name" value="tRNA-synt_1c_C2"/>
</dbReference>
<dbReference type="RefSeq" id="XP_025597648.1">
    <property type="nucleotide sequence ID" value="XM_025742643.1"/>
</dbReference>
<keyword evidence="4 9" id="KW-0547">Nucleotide-binding</keyword>
<dbReference type="PROSITE" id="PS00178">
    <property type="entry name" value="AA_TRNA_LIGASE_I"/>
    <property type="match status" value="1"/>
</dbReference>
<keyword evidence="6 9" id="KW-0648">Protein biosynthesis</keyword>
<dbReference type="GeneID" id="37270187"/>
<dbReference type="InterPro" id="IPR004514">
    <property type="entry name" value="Gln-tRNA-synth"/>
</dbReference>